<dbReference type="InterPro" id="IPR036477">
    <property type="entry name" value="Formyl_transf_N_sf"/>
</dbReference>
<comment type="similarity">
    <text evidence="4">Belongs to the GART family.</text>
</comment>
<evidence type="ECO:0000259" key="5">
    <source>
        <dbReference type="Pfam" id="PF00551"/>
    </source>
</evidence>
<feature type="site" description="Raises pKa of active site His" evidence="4">
    <location>
        <position position="151"/>
    </location>
</feature>
<keyword evidence="2 4" id="KW-0808">Transferase</keyword>
<name>A0ABV0BIZ8_9HYPH</name>
<dbReference type="Pfam" id="PF00551">
    <property type="entry name" value="Formyl_trans_N"/>
    <property type="match status" value="1"/>
</dbReference>
<dbReference type="NCBIfam" id="TIGR00639">
    <property type="entry name" value="PurN"/>
    <property type="match status" value="1"/>
</dbReference>
<keyword evidence="7" id="KW-1185">Reference proteome</keyword>
<sequence length="223" mass="24958">MNKTSEKKRIAVLISGRGSNMLSLLKLRNESDFNGLFSLVLSNKADAKGLETARNEGIETVFIDHKAFPDRESFDREMHATLLNHKIDFVVLAGFMRILSSWFVEQWEGRMINIHPSLLPLFRGVDTHRRALEEGVRLHGCTVHYVVPELDAGPIIAQAAVPVLPDDTEENLASRVLKQEHILYAQALKMICNHTVCLEGGKVLYQKNGALQQETAQLSAPFA</sequence>
<feature type="binding site" evidence="4">
    <location>
        <position position="113"/>
    </location>
    <ligand>
        <name>(6R)-10-formyltetrahydrofolate</name>
        <dbReference type="ChEBI" id="CHEBI:195366"/>
    </ligand>
</feature>
<dbReference type="RefSeq" id="WP_346336954.1">
    <property type="nucleotide sequence ID" value="NZ_JBBYXI010000002.1"/>
</dbReference>
<feature type="binding site" evidence="4">
    <location>
        <begin position="18"/>
        <end position="20"/>
    </location>
    <ligand>
        <name>N(1)-(5-phospho-beta-D-ribosyl)glycinamide</name>
        <dbReference type="ChEBI" id="CHEBI:143788"/>
    </ligand>
</feature>
<organism evidence="6 7">
    <name type="scientific">Hohaiivirga grylli</name>
    <dbReference type="NCBI Taxonomy" id="3133970"/>
    <lineage>
        <taxon>Bacteria</taxon>
        <taxon>Pseudomonadati</taxon>
        <taxon>Pseudomonadota</taxon>
        <taxon>Alphaproteobacteria</taxon>
        <taxon>Hyphomicrobiales</taxon>
        <taxon>Methylobacteriaceae</taxon>
        <taxon>Hohaiivirga</taxon>
    </lineage>
</organism>
<dbReference type="HAMAP" id="MF_01930">
    <property type="entry name" value="PurN"/>
    <property type="match status" value="1"/>
</dbReference>
<comment type="catalytic activity">
    <reaction evidence="4">
        <text>N(1)-(5-phospho-beta-D-ribosyl)glycinamide + (6R)-10-formyltetrahydrofolate = N(2)-formyl-N(1)-(5-phospho-beta-D-ribosyl)glycinamide + (6S)-5,6,7,8-tetrahydrofolate + H(+)</text>
        <dbReference type="Rhea" id="RHEA:15053"/>
        <dbReference type="ChEBI" id="CHEBI:15378"/>
        <dbReference type="ChEBI" id="CHEBI:57453"/>
        <dbReference type="ChEBI" id="CHEBI:143788"/>
        <dbReference type="ChEBI" id="CHEBI:147286"/>
        <dbReference type="ChEBI" id="CHEBI:195366"/>
        <dbReference type="EC" id="2.1.2.2"/>
    </reaction>
</comment>
<proteinExistence type="inferred from homology"/>
<gene>
    <name evidence="4 6" type="primary">purN</name>
    <name evidence="6" type="ORF">WJT86_07660</name>
</gene>
<feature type="binding site" evidence="4">
    <location>
        <position position="71"/>
    </location>
    <ligand>
        <name>(6R)-10-formyltetrahydrofolate</name>
        <dbReference type="ChEBI" id="CHEBI:195366"/>
    </ligand>
</feature>
<dbReference type="InterPro" id="IPR002376">
    <property type="entry name" value="Formyl_transf_N"/>
</dbReference>
<evidence type="ECO:0000256" key="4">
    <source>
        <dbReference type="HAMAP-Rule" id="MF_01930"/>
    </source>
</evidence>
<reference evidence="6 7" key="1">
    <citation type="submission" date="2024-04" db="EMBL/GenBank/DDBJ databases">
        <title>A novel species isolated from cricket.</title>
        <authorList>
            <person name="Wang H.-C."/>
        </authorList>
    </citation>
    <scope>NUCLEOTIDE SEQUENCE [LARGE SCALE GENOMIC DNA]</scope>
    <source>
        <strain evidence="6 7">WL0021</strain>
    </source>
</reference>
<accession>A0ABV0BIZ8</accession>
<feature type="domain" description="Formyl transferase N-terminal" evidence="5">
    <location>
        <begin position="8"/>
        <end position="188"/>
    </location>
</feature>
<dbReference type="CDD" id="cd08645">
    <property type="entry name" value="FMT_core_GART"/>
    <property type="match status" value="1"/>
</dbReference>
<dbReference type="PANTHER" id="PTHR43369">
    <property type="entry name" value="PHOSPHORIBOSYLGLYCINAMIDE FORMYLTRANSFERASE"/>
    <property type="match status" value="1"/>
</dbReference>
<dbReference type="Gene3D" id="3.40.50.170">
    <property type="entry name" value="Formyl transferase, N-terminal domain"/>
    <property type="match status" value="1"/>
</dbReference>
<comment type="function">
    <text evidence="4">Catalyzes the transfer of a formyl group from 10-formyltetrahydrofolate to 5-phospho-ribosyl-glycinamide (GAR), producing 5-phospho-ribosyl-N-formylglycinamide (FGAR) and tetrahydrofolate.</text>
</comment>
<dbReference type="SUPFAM" id="SSF53328">
    <property type="entry name" value="Formyltransferase"/>
    <property type="match status" value="1"/>
</dbReference>
<protein>
    <recommendedName>
        <fullName evidence="4">Phosphoribosylglycinamide formyltransferase</fullName>
        <ecNumber evidence="4">2.1.2.2</ecNumber>
    </recommendedName>
    <alternativeName>
        <fullName evidence="4">5'-phosphoribosylglycinamide transformylase</fullName>
    </alternativeName>
    <alternativeName>
        <fullName evidence="4">GAR transformylase</fullName>
        <shortName evidence="4">GART</shortName>
    </alternativeName>
</protein>
<dbReference type="Proteomes" id="UP001418637">
    <property type="component" value="Unassembled WGS sequence"/>
</dbReference>
<evidence type="ECO:0000256" key="2">
    <source>
        <dbReference type="ARBA" id="ARBA00022679"/>
    </source>
</evidence>
<dbReference type="InterPro" id="IPR004607">
    <property type="entry name" value="GART"/>
</dbReference>
<feature type="binding site" evidence="4">
    <location>
        <begin position="96"/>
        <end position="99"/>
    </location>
    <ligand>
        <name>(6R)-10-formyltetrahydrofolate</name>
        <dbReference type="ChEBI" id="CHEBI:195366"/>
    </ligand>
</feature>
<keyword evidence="3 4" id="KW-0658">Purine biosynthesis</keyword>
<feature type="active site" description="Proton donor" evidence="4">
    <location>
        <position position="115"/>
    </location>
</feature>
<dbReference type="EMBL" id="JBBYXI010000002">
    <property type="protein sequence ID" value="MEN3930933.1"/>
    <property type="molecule type" value="Genomic_DNA"/>
</dbReference>
<evidence type="ECO:0000313" key="7">
    <source>
        <dbReference type="Proteomes" id="UP001418637"/>
    </source>
</evidence>
<dbReference type="EC" id="2.1.2.2" evidence="4"/>
<evidence type="ECO:0000256" key="3">
    <source>
        <dbReference type="ARBA" id="ARBA00022755"/>
    </source>
</evidence>
<dbReference type="PANTHER" id="PTHR43369:SF2">
    <property type="entry name" value="PHOSPHORIBOSYLGLYCINAMIDE FORMYLTRANSFERASE"/>
    <property type="match status" value="1"/>
</dbReference>
<comment type="pathway">
    <text evidence="1 4">Purine metabolism; IMP biosynthesis via de novo pathway; N(2)-formyl-N(1)-(5-phospho-D-ribosyl)glycinamide from N(1)-(5-phospho-D-ribosyl)glycinamide (10-formyl THF route): step 1/1.</text>
</comment>
<evidence type="ECO:0000313" key="6">
    <source>
        <dbReference type="EMBL" id="MEN3930933.1"/>
    </source>
</evidence>
<dbReference type="GO" id="GO:0004644">
    <property type="term" value="F:phosphoribosylglycinamide formyltransferase activity"/>
    <property type="evidence" value="ECO:0007669"/>
    <property type="project" value="UniProtKB-EC"/>
</dbReference>
<comment type="caution">
    <text evidence="6">The sequence shown here is derived from an EMBL/GenBank/DDBJ whole genome shotgun (WGS) entry which is preliminary data.</text>
</comment>
<evidence type="ECO:0000256" key="1">
    <source>
        <dbReference type="ARBA" id="ARBA00005054"/>
    </source>
</evidence>